<evidence type="ECO:0000259" key="18">
    <source>
        <dbReference type="PROSITE" id="PS50110"/>
    </source>
</evidence>
<comment type="catalytic activity">
    <reaction evidence="1">
        <text>ATP + protein L-histidine = ADP + protein N-phospho-L-histidine.</text>
        <dbReference type="EC" id="2.7.13.3"/>
    </reaction>
</comment>
<dbReference type="SUPFAM" id="SSF52172">
    <property type="entry name" value="CheY-like"/>
    <property type="match status" value="1"/>
</dbReference>
<keyword evidence="8" id="KW-0418">Kinase</keyword>
<dbReference type="FunFam" id="1.10.287.130:FF:000004">
    <property type="entry name" value="Ethylene receptor 1"/>
    <property type="match status" value="1"/>
</dbReference>
<dbReference type="CDD" id="cd16922">
    <property type="entry name" value="HATPase_EvgS-ArcB-TorS-like"/>
    <property type="match status" value="1"/>
</dbReference>
<evidence type="ECO:0000256" key="1">
    <source>
        <dbReference type="ARBA" id="ARBA00000085"/>
    </source>
</evidence>
<evidence type="ECO:0000256" key="8">
    <source>
        <dbReference type="ARBA" id="ARBA00022777"/>
    </source>
</evidence>
<reference evidence="21 22" key="1">
    <citation type="submission" date="2020-02" db="EMBL/GenBank/DDBJ databases">
        <title>Nitrogenibacter mangrovi gen. nov., sp. nov. isolated from mangrove sediment, a denitrifying betaproteobacterium.</title>
        <authorList>
            <person name="Liao H."/>
            <person name="Tian Y."/>
        </authorList>
    </citation>
    <scope>NUCLEOTIDE SEQUENCE [LARGE SCALE GENOMIC DNA]</scope>
    <source>
        <strain evidence="21 22">M9-3-2</strain>
    </source>
</reference>
<dbReference type="GO" id="GO:0016020">
    <property type="term" value="C:membrane"/>
    <property type="evidence" value="ECO:0007669"/>
    <property type="project" value="UniProtKB-SubCell"/>
</dbReference>
<dbReference type="Pfam" id="PF00072">
    <property type="entry name" value="Response_reg"/>
    <property type="match status" value="1"/>
</dbReference>
<dbReference type="RefSeq" id="WP_173767806.1">
    <property type="nucleotide sequence ID" value="NZ_CP048836.1"/>
</dbReference>
<dbReference type="InterPro" id="IPR003661">
    <property type="entry name" value="HisK_dim/P_dom"/>
</dbReference>
<dbReference type="InterPro" id="IPR036890">
    <property type="entry name" value="HATPase_C_sf"/>
</dbReference>
<dbReference type="EC" id="2.7.13.3" evidence="3"/>
<dbReference type="InterPro" id="IPR011006">
    <property type="entry name" value="CheY-like_superfamily"/>
</dbReference>
<dbReference type="PROSITE" id="PS50109">
    <property type="entry name" value="HIS_KIN"/>
    <property type="match status" value="1"/>
</dbReference>
<keyword evidence="6 16" id="KW-0812">Transmembrane</keyword>
<dbReference type="GO" id="GO:0005524">
    <property type="term" value="F:ATP binding"/>
    <property type="evidence" value="ECO:0007669"/>
    <property type="project" value="UniProtKB-KW"/>
</dbReference>
<feature type="domain" description="Histidine kinase" evidence="17">
    <location>
        <begin position="573"/>
        <end position="793"/>
    </location>
</feature>
<dbReference type="SMART" id="SM00448">
    <property type="entry name" value="REC"/>
    <property type="match status" value="1"/>
</dbReference>
<dbReference type="Gene3D" id="3.40.50.2300">
    <property type="match status" value="1"/>
</dbReference>
<keyword evidence="4 15" id="KW-0597">Phosphoprotein</keyword>
<dbReference type="SUPFAM" id="SSF55874">
    <property type="entry name" value="ATPase domain of HSP90 chaperone/DNA topoisomerase II/histidine kinase"/>
    <property type="match status" value="1"/>
</dbReference>
<dbReference type="PANTHER" id="PTHR45339:SF1">
    <property type="entry name" value="HYBRID SIGNAL TRANSDUCTION HISTIDINE KINASE J"/>
    <property type="match status" value="1"/>
</dbReference>
<dbReference type="PANTHER" id="PTHR45339">
    <property type="entry name" value="HYBRID SIGNAL TRANSDUCTION HISTIDINE KINASE J"/>
    <property type="match status" value="1"/>
</dbReference>
<dbReference type="Pfam" id="PF00512">
    <property type="entry name" value="HisKA"/>
    <property type="match status" value="1"/>
</dbReference>
<evidence type="ECO:0000256" key="14">
    <source>
        <dbReference type="ARBA" id="ARBA00070152"/>
    </source>
</evidence>
<dbReference type="InterPro" id="IPR013656">
    <property type="entry name" value="PAS_4"/>
</dbReference>
<feature type="modified residue" description="4-aspartylphosphate" evidence="15">
    <location>
        <position position="869"/>
    </location>
</feature>
<dbReference type="SMART" id="SM00387">
    <property type="entry name" value="HATPase_c"/>
    <property type="match status" value="1"/>
</dbReference>
<feature type="transmembrane region" description="Helical" evidence="16">
    <location>
        <begin position="20"/>
        <end position="47"/>
    </location>
</feature>
<dbReference type="Gene3D" id="1.10.287.130">
    <property type="match status" value="1"/>
</dbReference>
<accession>A0A6C1BAB4</accession>
<dbReference type="Pfam" id="PF02518">
    <property type="entry name" value="HATPase_c"/>
    <property type="match status" value="1"/>
</dbReference>
<keyword evidence="12 16" id="KW-0472">Membrane</keyword>
<gene>
    <name evidence="21" type="ORF">G3580_17885</name>
</gene>
<dbReference type="CDD" id="cd00082">
    <property type="entry name" value="HisKA"/>
    <property type="match status" value="1"/>
</dbReference>
<keyword evidence="7" id="KW-0547">Nucleotide-binding</keyword>
<dbReference type="InterPro" id="IPR005467">
    <property type="entry name" value="His_kinase_dom"/>
</dbReference>
<dbReference type="NCBIfam" id="TIGR00229">
    <property type="entry name" value="sensory_box"/>
    <property type="match status" value="1"/>
</dbReference>
<proteinExistence type="predicted"/>
<evidence type="ECO:0000259" key="19">
    <source>
        <dbReference type="PROSITE" id="PS50112"/>
    </source>
</evidence>
<comment type="subcellular location">
    <subcellularLocation>
        <location evidence="2">Membrane</location>
    </subcellularLocation>
</comment>
<evidence type="ECO:0000256" key="9">
    <source>
        <dbReference type="ARBA" id="ARBA00022840"/>
    </source>
</evidence>
<sequence length="939" mass="102903">MKSTPEQRASVNRLLLETIWPFVLIVAILLGTMLLSLDLMSAVRAFVNAESQWSKGQKQALIHLTGYVETGDEADYRGFLEAIAVPLGDARARRALLADPPDLAEARAGFLAAGGDPADVPGMIRMFRLFGRTPLMAQPLAAWTEGDAKIEALVRLGERLHARIAGGELDEAEARTFVHQLLALNATFTPLEDAFSRALGEASRRATHFVTATLTGLTLALMCLGVIMSRRLAAQRVASARAMRREAEQNIAWLRNTSDGMCILDRQGFVVEVSDLFCDMLGYTHDEMMGMHVSRWNAQYSPEEVKPFVDRVFARGERVQFETRHRRKDGSVCPVEVSTLPTVVDGEPRAYCLTRDITERQATELRIRRDAELQKTLRALLELSTTQRPLDTLLATFLERLFQLSWLSMLPKGGIFVVDPDDDGLRLVAAHNLDAPIREACAQVARGVCLCGRAFASGTLQYADCVDAHHDIRFPGMADHGHYSMPLKSNDAVLGVLVLYLPPGFARDPVLEEFVHAVADILAGLIRRKRAEQALVEYQEHLEHQVTERTRQLAAAKEAAEAANRAKSAFLANMSHEIRTPLNGILGMAHLIRRGGLNARQEAQMGKLKIASDHLLGLINAVLELSKIEADKLVLDEQPVDLGALVANVRSLLHDRLEAKRLRVCTDIGPMPSGLVGDTTRLQQALLNYAANAVKFTETGTVTLRVRCLASDDTEALIRFEVEDTGIGVSAEVLPRLFNPFEQADATSTRTHGGTGLGLAITRKIAQLMGGDAGADSAVGVGSTFWFTARLRRDAAAPVEAAPCADPAEARLRHDFAGRHVLVVDDEPFNREIAQAIVEEAGLVVDTVEDGVQALELAAQTAYDVILMDIQMPRMDGLEATRRLRADGSRVPIIAMTANAFADDRARCRAAGMDDFLAKPFEPEALFEKLLGWLRKGTV</sequence>
<dbReference type="InterPro" id="IPR004358">
    <property type="entry name" value="Sig_transdc_His_kin-like_C"/>
</dbReference>
<evidence type="ECO:0000313" key="22">
    <source>
        <dbReference type="Proteomes" id="UP000501991"/>
    </source>
</evidence>
<comment type="function">
    <text evidence="13">Member of the two-component regulatory system BvgS/BvgA. Phosphorylates BvgA via a four-step phosphorelay in response to environmental signals.</text>
</comment>
<evidence type="ECO:0000256" key="16">
    <source>
        <dbReference type="SAM" id="Phobius"/>
    </source>
</evidence>
<feature type="transmembrane region" description="Helical" evidence="16">
    <location>
        <begin position="206"/>
        <end position="228"/>
    </location>
</feature>
<evidence type="ECO:0000256" key="4">
    <source>
        <dbReference type="ARBA" id="ARBA00022553"/>
    </source>
</evidence>
<dbReference type="InterPro" id="IPR000014">
    <property type="entry name" value="PAS"/>
</dbReference>
<dbReference type="CDD" id="cd00130">
    <property type="entry name" value="PAS"/>
    <property type="match status" value="1"/>
</dbReference>
<evidence type="ECO:0000256" key="7">
    <source>
        <dbReference type="ARBA" id="ARBA00022741"/>
    </source>
</evidence>
<dbReference type="SUPFAM" id="SSF55785">
    <property type="entry name" value="PYP-like sensor domain (PAS domain)"/>
    <property type="match status" value="1"/>
</dbReference>
<dbReference type="SUPFAM" id="SSF47384">
    <property type="entry name" value="Homodimeric domain of signal transducing histidine kinase"/>
    <property type="match status" value="1"/>
</dbReference>
<keyword evidence="11" id="KW-0902">Two-component regulatory system</keyword>
<dbReference type="FunFam" id="3.30.565.10:FF:000010">
    <property type="entry name" value="Sensor histidine kinase RcsC"/>
    <property type="match status" value="1"/>
</dbReference>
<evidence type="ECO:0000256" key="12">
    <source>
        <dbReference type="ARBA" id="ARBA00023136"/>
    </source>
</evidence>
<evidence type="ECO:0000259" key="20">
    <source>
        <dbReference type="PROSITE" id="PS50113"/>
    </source>
</evidence>
<keyword evidence="9" id="KW-0067">ATP-binding</keyword>
<dbReference type="KEGG" id="azq:G3580_17885"/>
<dbReference type="PROSITE" id="PS50113">
    <property type="entry name" value="PAC"/>
    <property type="match status" value="1"/>
</dbReference>
<dbReference type="Gene3D" id="3.30.450.40">
    <property type="match status" value="1"/>
</dbReference>
<keyword evidence="5" id="KW-0808">Transferase</keyword>
<dbReference type="Gene3D" id="3.30.565.10">
    <property type="entry name" value="Histidine kinase-like ATPase, C-terminal domain"/>
    <property type="match status" value="1"/>
</dbReference>
<evidence type="ECO:0000256" key="3">
    <source>
        <dbReference type="ARBA" id="ARBA00012438"/>
    </source>
</evidence>
<dbReference type="Gene3D" id="3.30.450.20">
    <property type="entry name" value="PAS domain"/>
    <property type="match status" value="1"/>
</dbReference>
<dbReference type="Proteomes" id="UP000501991">
    <property type="component" value="Chromosome"/>
</dbReference>
<feature type="domain" description="PAC" evidence="20">
    <location>
        <begin position="319"/>
        <end position="369"/>
    </location>
</feature>
<dbReference type="InterPro" id="IPR001789">
    <property type="entry name" value="Sig_transdc_resp-reg_receiver"/>
</dbReference>
<evidence type="ECO:0000259" key="17">
    <source>
        <dbReference type="PROSITE" id="PS50109"/>
    </source>
</evidence>
<dbReference type="InterPro" id="IPR036097">
    <property type="entry name" value="HisK_dim/P_sf"/>
</dbReference>
<protein>
    <recommendedName>
        <fullName evidence="14">Virulence sensor protein BvgS</fullName>
        <ecNumber evidence="3">2.7.13.3</ecNumber>
    </recommendedName>
</protein>
<feature type="domain" description="Response regulatory" evidence="18">
    <location>
        <begin position="820"/>
        <end position="934"/>
    </location>
</feature>
<name>A0A6C1BAB4_9RHOO</name>
<dbReference type="CDD" id="cd17546">
    <property type="entry name" value="REC_hyHK_CKI1_RcsC-like"/>
    <property type="match status" value="1"/>
</dbReference>
<dbReference type="InterPro" id="IPR003594">
    <property type="entry name" value="HATPase_dom"/>
</dbReference>
<keyword evidence="10 16" id="KW-1133">Transmembrane helix</keyword>
<dbReference type="InterPro" id="IPR035965">
    <property type="entry name" value="PAS-like_dom_sf"/>
</dbReference>
<dbReference type="EMBL" id="CP048836">
    <property type="protein sequence ID" value="QID19320.1"/>
    <property type="molecule type" value="Genomic_DNA"/>
</dbReference>
<dbReference type="GO" id="GO:0000155">
    <property type="term" value="F:phosphorelay sensor kinase activity"/>
    <property type="evidence" value="ECO:0007669"/>
    <property type="project" value="InterPro"/>
</dbReference>
<dbReference type="Pfam" id="PF08448">
    <property type="entry name" value="PAS_4"/>
    <property type="match status" value="1"/>
</dbReference>
<dbReference type="SUPFAM" id="SSF55781">
    <property type="entry name" value="GAF domain-like"/>
    <property type="match status" value="1"/>
</dbReference>
<dbReference type="PRINTS" id="PR00344">
    <property type="entry name" value="BCTRLSENSOR"/>
</dbReference>
<organism evidence="21 22">
    <name type="scientific">Nitrogeniibacter mangrovi</name>
    <dbReference type="NCBI Taxonomy" id="2016596"/>
    <lineage>
        <taxon>Bacteria</taxon>
        <taxon>Pseudomonadati</taxon>
        <taxon>Pseudomonadota</taxon>
        <taxon>Betaproteobacteria</taxon>
        <taxon>Rhodocyclales</taxon>
        <taxon>Zoogloeaceae</taxon>
        <taxon>Nitrogeniibacter</taxon>
    </lineage>
</organism>
<dbReference type="PROSITE" id="PS50110">
    <property type="entry name" value="RESPONSE_REGULATORY"/>
    <property type="match status" value="1"/>
</dbReference>
<evidence type="ECO:0000256" key="15">
    <source>
        <dbReference type="PROSITE-ProRule" id="PRU00169"/>
    </source>
</evidence>
<evidence type="ECO:0000256" key="13">
    <source>
        <dbReference type="ARBA" id="ARBA00058004"/>
    </source>
</evidence>
<evidence type="ECO:0000313" key="21">
    <source>
        <dbReference type="EMBL" id="QID19320.1"/>
    </source>
</evidence>
<dbReference type="AlphaFoldDB" id="A0A6C1BAB4"/>
<dbReference type="InterPro" id="IPR029016">
    <property type="entry name" value="GAF-like_dom_sf"/>
</dbReference>
<dbReference type="InterPro" id="IPR000700">
    <property type="entry name" value="PAS-assoc_C"/>
</dbReference>
<evidence type="ECO:0000256" key="5">
    <source>
        <dbReference type="ARBA" id="ARBA00022679"/>
    </source>
</evidence>
<evidence type="ECO:0000256" key="10">
    <source>
        <dbReference type="ARBA" id="ARBA00022989"/>
    </source>
</evidence>
<evidence type="ECO:0000256" key="11">
    <source>
        <dbReference type="ARBA" id="ARBA00023012"/>
    </source>
</evidence>
<keyword evidence="22" id="KW-1185">Reference proteome</keyword>
<dbReference type="SMART" id="SM00091">
    <property type="entry name" value="PAS"/>
    <property type="match status" value="1"/>
</dbReference>
<evidence type="ECO:0000256" key="2">
    <source>
        <dbReference type="ARBA" id="ARBA00004370"/>
    </source>
</evidence>
<evidence type="ECO:0000256" key="6">
    <source>
        <dbReference type="ARBA" id="ARBA00022692"/>
    </source>
</evidence>
<dbReference type="SMART" id="SM00388">
    <property type="entry name" value="HisKA"/>
    <property type="match status" value="1"/>
</dbReference>
<feature type="domain" description="PAS" evidence="19">
    <location>
        <begin position="254"/>
        <end position="290"/>
    </location>
</feature>
<dbReference type="PROSITE" id="PS50112">
    <property type="entry name" value="PAS"/>
    <property type="match status" value="1"/>
</dbReference>